<dbReference type="PIRSF" id="PIRSF001092">
    <property type="entry name" value="Alpha-L-fucosidase"/>
    <property type="match status" value="1"/>
</dbReference>
<dbReference type="InterPro" id="IPR013780">
    <property type="entry name" value="Glyco_hydro_b"/>
</dbReference>
<dbReference type="Pfam" id="PF16757">
    <property type="entry name" value="Fucosidase_C"/>
    <property type="match status" value="1"/>
</dbReference>
<feature type="domain" description="Glycoside hydrolase family 29 N-terminal" evidence="7">
    <location>
        <begin position="3"/>
        <end position="367"/>
    </location>
</feature>
<name>I0I3K0_CALAS</name>
<dbReference type="Gene3D" id="2.60.40.1180">
    <property type="entry name" value="Golgi alpha-mannosidase II"/>
    <property type="match status" value="1"/>
</dbReference>
<evidence type="ECO:0000256" key="5">
    <source>
        <dbReference type="ARBA" id="ARBA00022801"/>
    </source>
</evidence>
<evidence type="ECO:0000256" key="6">
    <source>
        <dbReference type="ARBA" id="ARBA00023295"/>
    </source>
</evidence>
<reference evidence="9 10" key="1">
    <citation type="submission" date="2012-02" db="EMBL/GenBank/DDBJ databases">
        <title>Complete genome sequence of Caldilinea aerophila DSM 14535 (= NBRC 102666).</title>
        <authorList>
            <person name="Oguchi A."/>
            <person name="Hosoyama A."/>
            <person name="Sekine M."/>
            <person name="Fukai R."/>
            <person name="Kato Y."/>
            <person name="Nakamura S."/>
            <person name="Hanada S."/>
            <person name="Yamazaki S."/>
            <person name="Fujita N."/>
        </authorList>
    </citation>
    <scope>NUCLEOTIDE SEQUENCE [LARGE SCALE GENOMIC DNA]</scope>
    <source>
        <strain evidence="10">DSM 14535 / JCM 11387 / NBRC 104270 / STL-6-O1</strain>
    </source>
</reference>
<keyword evidence="6" id="KW-0326">Glycosidase</keyword>
<sequence>MSNPAKFAPTWESLKQYQIPEWYIDGKFGIFIHWGVYAVPAFSNEWYPRNMYIQGTPEYEYHLRTYGPHTQFGYKDFIPMFRAEKFDPAMWADLFQEAGARFVVPVAEHHDGFVMYDCSLSRWNAVQMGPQRNVIGELAQAVRQRGMVFGVSTHRAEHWWFMNGGRNFPSDVQDPAYADFYGPAVQQEDCDGTLQKERIPGLTSRPYPDAAFLEDWLARTCELVDKYQPQLVWFDWWINHVAFPDYLKRFAAYYYNRGEEWGKGVAINYKYTAFEEGTAVLDIERGQLSDIRPLLWQNDTSISKNSWCYVQDQDYKTATSLIHDLIDIVSKNGALLLNIGPRADGTIPEPEQEILREIGRWLKVNGEAIYGTRPWRVYGEGPTQVAEGAFTDTQRAPFTAADFRFTTKGNVLYAICLDWPGVTAHISTLRASSPLLEENIVKVELMGHAGTLTWERDDRGLHVYLPSSKPCDHAYTLKITLA</sequence>
<dbReference type="GO" id="GO:0006004">
    <property type="term" value="P:fucose metabolic process"/>
    <property type="evidence" value="ECO:0007669"/>
    <property type="project" value="InterPro"/>
</dbReference>
<evidence type="ECO:0000313" key="9">
    <source>
        <dbReference type="EMBL" id="BAL99837.1"/>
    </source>
</evidence>
<evidence type="ECO:0000256" key="2">
    <source>
        <dbReference type="ARBA" id="ARBA00007951"/>
    </source>
</evidence>
<dbReference type="InterPro" id="IPR017853">
    <property type="entry name" value="GH"/>
</dbReference>
<keyword evidence="4" id="KW-0732">Signal</keyword>
<gene>
    <name evidence="9" type="ordered locus">CLDAP_17980</name>
</gene>
<dbReference type="EC" id="3.2.1.51" evidence="3"/>
<dbReference type="FunFam" id="3.20.20.80:FF:000158">
    <property type="entry name" value="Exported alpha-L-fucosidase"/>
    <property type="match status" value="1"/>
</dbReference>
<evidence type="ECO:0000256" key="1">
    <source>
        <dbReference type="ARBA" id="ARBA00004071"/>
    </source>
</evidence>
<dbReference type="PATRIC" id="fig|926550.5.peg.2002"/>
<dbReference type="InterPro" id="IPR031919">
    <property type="entry name" value="Fucosidase_C"/>
</dbReference>
<dbReference type="GO" id="GO:0005764">
    <property type="term" value="C:lysosome"/>
    <property type="evidence" value="ECO:0007669"/>
    <property type="project" value="TreeGrafter"/>
</dbReference>
<dbReference type="InterPro" id="IPR057739">
    <property type="entry name" value="Glyco_hydro_29_N"/>
</dbReference>
<evidence type="ECO:0000259" key="8">
    <source>
        <dbReference type="Pfam" id="PF16757"/>
    </source>
</evidence>
<dbReference type="Pfam" id="PF01120">
    <property type="entry name" value="Alpha_L_fucos"/>
    <property type="match status" value="1"/>
</dbReference>
<accession>I0I3K0</accession>
<comment type="similarity">
    <text evidence="2">Belongs to the glycosyl hydrolase 29 family.</text>
</comment>
<dbReference type="STRING" id="926550.CLDAP_17980"/>
<evidence type="ECO:0000256" key="4">
    <source>
        <dbReference type="ARBA" id="ARBA00022729"/>
    </source>
</evidence>
<evidence type="ECO:0000256" key="3">
    <source>
        <dbReference type="ARBA" id="ARBA00012662"/>
    </source>
</evidence>
<comment type="function">
    <text evidence="1">Alpha-L-fucosidase is responsible for hydrolyzing the alpha-1,6-linked fucose joined to the reducing-end N-acetylglucosamine of the carbohydrate moieties of glycoproteins.</text>
</comment>
<protein>
    <recommendedName>
        <fullName evidence="3">alpha-L-fucosidase</fullName>
        <ecNumber evidence="3">3.2.1.51</ecNumber>
    </recommendedName>
</protein>
<dbReference type="EMBL" id="AP012337">
    <property type="protein sequence ID" value="BAL99837.1"/>
    <property type="molecule type" value="Genomic_DNA"/>
</dbReference>
<dbReference type="KEGG" id="cap:CLDAP_17980"/>
<keyword evidence="10" id="KW-1185">Reference proteome</keyword>
<dbReference type="OrthoDB" id="107551at2"/>
<dbReference type="RefSeq" id="WP_014433075.1">
    <property type="nucleotide sequence ID" value="NC_017079.1"/>
</dbReference>
<dbReference type="SMART" id="SM00812">
    <property type="entry name" value="Alpha_L_fucos"/>
    <property type="match status" value="1"/>
</dbReference>
<dbReference type="PANTHER" id="PTHR10030">
    <property type="entry name" value="ALPHA-L-FUCOSIDASE"/>
    <property type="match status" value="1"/>
</dbReference>
<dbReference type="SUPFAM" id="SSF51445">
    <property type="entry name" value="(Trans)glycosidases"/>
    <property type="match status" value="1"/>
</dbReference>
<proteinExistence type="inferred from homology"/>
<dbReference type="InterPro" id="IPR016286">
    <property type="entry name" value="FUC_metazoa-typ"/>
</dbReference>
<dbReference type="InterPro" id="IPR000933">
    <property type="entry name" value="Glyco_hydro_29"/>
</dbReference>
<dbReference type="PANTHER" id="PTHR10030:SF37">
    <property type="entry name" value="ALPHA-L-FUCOSIDASE-RELATED"/>
    <property type="match status" value="1"/>
</dbReference>
<keyword evidence="5" id="KW-0378">Hydrolase</keyword>
<dbReference type="eggNOG" id="COG3669">
    <property type="taxonomic scope" value="Bacteria"/>
</dbReference>
<dbReference type="Gene3D" id="3.20.20.80">
    <property type="entry name" value="Glycosidases"/>
    <property type="match status" value="1"/>
</dbReference>
<dbReference type="GO" id="GO:0016139">
    <property type="term" value="P:glycoside catabolic process"/>
    <property type="evidence" value="ECO:0007669"/>
    <property type="project" value="TreeGrafter"/>
</dbReference>
<dbReference type="HOGENOM" id="CLU_002934_6_1_0"/>
<evidence type="ECO:0000313" key="10">
    <source>
        <dbReference type="Proteomes" id="UP000007880"/>
    </source>
</evidence>
<dbReference type="GO" id="GO:0004560">
    <property type="term" value="F:alpha-L-fucosidase activity"/>
    <property type="evidence" value="ECO:0007669"/>
    <property type="project" value="InterPro"/>
</dbReference>
<dbReference type="AlphaFoldDB" id="I0I3K0"/>
<evidence type="ECO:0000259" key="7">
    <source>
        <dbReference type="Pfam" id="PF01120"/>
    </source>
</evidence>
<feature type="domain" description="Alpha-L-fucosidase C-terminal" evidence="8">
    <location>
        <begin position="401"/>
        <end position="480"/>
    </location>
</feature>
<dbReference type="Proteomes" id="UP000007880">
    <property type="component" value="Chromosome"/>
</dbReference>
<organism evidence="9 10">
    <name type="scientific">Caldilinea aerophila (strain DSM 14535 / JCM 11387 / NBRC 104270 / STL-6-O1)</name>
    <dbReference type="NCBI Taxonomy" id="926550"/>
    <lineage>
        <taxon>Bacteria</taxon>
        <taxon>Bacillati</taxon>
        <taxon>Chloroflexota</taxon>
        <taxon>Caldilineae</taxon>
        <taxon>Caldilineales</taxon>
        <taxon>Caldilineaceae</taxon>
        <taxon>Caldilinea</taxon>
    </lineage>
</organism>